<feature type="region of interest" description="Disordered" evidence="2">
    <location>
        <begin position="1"/>
        <end position="73"/>
    </location>
</feature>
<organism evidence="3 4">
    <name type="scientific">Crotalaria pallida</name>
    <name type="common">Smooth rattlebox</name>
    <name type="synonym">Crotalaria striata</name>
    <dbReference type="NCBI Taxonomy" id="3830"/>
    <lineage>
        <taxon>Eukaryota</taxon>
        <taxon>Viridiplantae</taxon>
        <taxon>Streptophyta</taxon>
        <taxon>Embryophyta</taxon>
        <taxon>Tracheophyta</taxon>
        <taxon>Spermatophyta</taxon>
        <taxon>Magnoliopsida</taxon>
        <taxon>eudicotyledons</taxon>
        <taxon>Gunneridae</taxon>
        <taxon>Pentapetalae</taxon>
        <taxon>rosids</taxon>
        <taxon>fabids</taxon>
        <taxon>Fabales</taxon>
        <taxon>Fabaceae</taxon>
        <taxon>Papilionoideae</taxon>
        <taxon>50 kb inversion clade</taxon>
        <taxon>genistoids sensu lato</taxon>
        <taxon>core genistoids</taxon>
        <taxon>Crotalarieae</taxon>
        <taxon>Crotalaria</taxon>
    </lineage>
</organism>
<name>A0AAN9HZH7_CROPI</name>
<feature type="coiled-coil region" evidence="1">
    <location>
        <begin position="86"/>
        <end position="144"/>
    </location>
</feature>
<dbReference type="AlphaFoldDB" id="A0AAN9HZH7"/>
<dbReference type="PANTHER" id="PTHR47546:SF3">
    <property type="entry name" value="30S RIBOSOMAL PROTEIN S15, CHLOROPLASTIC"/>
    <property type="match status" value="1"/>
</dbReference>
<sequence length="156" mass="17062">MDHNEKQIIWPAKDSVCKSDATSPSSAAAPPPPSADPISFLELYQRNISQKPDESSSSSPSRGYGNARPATAKIDKFTADLKDSFIKKKEAAEEEARVSLTDLKRRLNAPKACLSSQPHNMSSAEKLKMELAKVRDEFKMSESDCGSARVQGKGNY</sequence>
<protein>
    <submittedName>
        <fullName evidence="3">Uncharacterized protein</fullName>
    </submittedName>
</protein>
<dbReference type="EMBL" id="JAYWIO010000006">
    <property type="protein sequence ID" value="KAK7255176.1"/>
    <property type="molecule type" value="Genomic_DNA"/>
</dbReference>
<keyword evidence="1" id="KW-0175">Coiled coil</keyword>
<evidence type="ECO:0000256" key="1">
    <source>
        <dbReference type="SAM" id="Coils"/>
    </source>
</evidence>
<evidence type="ECO:0000313" key="3">
    <source>
        <dbReference type="EMBL" id="KAK7255176.1"/>
    </source>
</evidence>
<dbReference type="PANTHER" id="PTHR47546">
    <property type="entry name" value="S15/NS1, RNA-BINDING PROTEIN"/>
    <property type="match status" value="1"/>
</dbReference>
<feature type="compositionally biased region" description="Low complexity" evidence="2">
    <location>
        <begin position="19"/>
        <end position="28"/>
    </location>
</feature>
<keyword evidence="4" id="KW-1185">Reference proteome</keyword>
<accession>A0AAN9HZH7</accession>
<evidence type="ECO:0000313" key="4">
    <source>
        <dbReference type="Proteomes" id="UP001372338"/>
    </source>
</evidence>
<gene>
    <name evidence="3" type="ORF">RIF29_28580</name>
</gene>
<evidence type="ECO:0000256" key="2">
    <source>
        <dbReference type="SAM" id="MobiDB-lite"/>
    </source>
</evidence>
<proteinExistence type="predicted"/>
<comment type="caution">
    <text evidence="3">The sequence shown here is derived from an EMBL/GenBank/DDBJ whole genome shotgun (WGS) entry which is preliminary data.</text>
</comment>
<reference evidence="3 4" key="1">
    <citation type="submission" date="2024-01" db="EMBL/GenBank/DDBJ databases">
        <title>The genomes of 5 underutilized Papilionoideae crops provide insights into root nodulation and disease resistanc.</title>
        <authorList>
            <person name="Yuan L."/>
        </authorList>
    </citation>
    <scope>NUCLEOTIDE SEQUENCE [LARGE SCALE GENOMIC DNA]</scope>
    <source>
        <strain evidence="3">ZHUSHIDOU_FW_LH</strain>
        <tissue evidence="3">Leaf</tissue>
    </source>
</reference>
<dbReference type="Proteomes" id="UP001372338">
    <property type="component" value="Unassembled WGS sequence"/>
</dbReference>